<dbReference type="OrthoDB" id="4377018at2"/>
<dbReference type="InterPro" id="IPR031493">
    <property type="entry name" value="Zinc_ribbon_15"/>
</dbReference>
<feature type="domain" description="Zinc-ribbon 15" evidence="1">
    <location>
        <begin position="20"/>
        <end position="119"/>
    </location>
</feature>
<dbReference type="Pfam" id="PF17032">
    <property type="entry name" value="Zn_ribbon_15"/>
    <property type="match status" value="1"/>
</dbReference>
<dbReference type="PANTHER" id="PTHR36718:SF1">
    <property type="entry name" value="DOUBLE ZINC RIBBON PROTEIN MJ0416"/>
    <property type="match status" value="1"/>
</dbReference>
<name>A0A4R2LGP4_9FIRM</name>
<gene>
    <name evidence="2" type="ORF">EV212_11192</name>
</gene>
<dbReference type="InterPro" id="IPR053281">
    <property type="entry name" value="Double_zinc_ribbon"/>
</dbReference>
<reference evidence="2 3" key="1">
    <citation type="submission" date="2019-03" db="EMBL/GenBank/DDBJ databases">
        <title>Genomic Encyclopedia of Type Strains, Phase IV (KMG-IV): sequencing the most valuable type-strain genomes for metagenomic binning, comparative biology and taxonomic classification.</title>
        <authorList>
            <person name="Goeker M."/>
        </authorList>
    </citation>
    <scope>NUCLEOTIDE SEQUENCE [LARGE SCALE GENOMIC DNA]</scope>
    <source>
        <strain evidence="2 3">DSM 28559</strain>
    </source>
</reference>
<dbReference type="Proteomes" id="UP000295711">
    <property type="component" value="Unassembled WGS sequence"/>
</dbReference>
<dbReference type="RefSeq" id="WP_132092976.1">
    <property type="nucleotide sequence ID" value="NZ_JANKAQ010000012.1"/>
</dbReference>
<dbReference type="PANTHER" id="PTHR36718">
    <property type="entry name" value="OS05G0435400 PROTEIN"/>
    <property type="match status" value="1"/>
</dbReference>
<accession>A0A4R2LGP4</accession>
<dbReference type="AlphaFoldDB" id="A0A4R2LGP4"/>
<comment type="caution">
    <text evidence="2">The sequence shown here is derived from an EMBL/GenBank/DDBJ whole genome shotgun (WGS) entry which is preliminary data.</text>
</comment>
<sequence>MFFMMGINEGRKELNYHQMIVCNHCGAYGQYQVFMTYMVLSLFFIPCFKWNRQYFVQTTCCNTIYRLNPEIGKRIAKGENVEIRPEHLQGMERAGSRIKRCGQCGFATTEDFEYCPKCGNRF</sequence>
<protein>
    <submittedName>
        <fullName evidence="2">Zinc ribbon family protein</fullName>
    </submittedName>
</protein>
<keyword evidence="3" id="KW-1185">Reference proteome</keyword>
<organism evidence="2 3">
    <name type="scientific">Frisingicoccus caecimuris</name>
    <dbReference type="NCBI Taxonomy" id="1796636"/>
    <lineage>
        <taxon>Bacteria</taxon>
        <taxon>Bacillati</taxon>
        <taxon>Bacillota</taxon>
        <taxon>Clostridia</taxon>
        <taxon>Lachnospirales</taxon>
        <taxon>Lachnospiraceae</taxon>
        <taxon>Frisingicoccus</taxon>
    </lineage>
</organism>
<evidence type="ECO:0000313" key="2">
    <source>
        <dbReference type="EMBL" id="TCO83940.1"/>
    </source>
</evidence>
<evidence type="ECO:0000313" key="3">
    <source>
        <dbReference type="Proteomes" id="UP000295711"/>
    </source>
</evidence>
<proteinExistence type="predicted"/>
<evidence type="ECO:0000259" key="1">
    <source>
        <dbReference type="Pfam" id="PF17032"/>
    </source>
</evidence>
<dbReference type="EMBL" id="SLXA01000011">
    <property type="protein sequence ID" value="TCO83940.1"/>
    <property type="molecule type" value="Genomic_DNA"/>
</dbReference>